<name>A0A5J5GAR0_9RHOB</name>
<evidence type="ECO:0000256" key="4">
    <source>
        <dbReference type="ARBA" id="ARBA00023136"/>
    </source>
</evidence>
<protein>
    <submittedName>
        <fullName evidence="7">Rhomboid family intramembrane serine protease</fullName>
    </submittedName>
</protein>
<dbReference type="GO" id="GO:0016020">
    <property type="term" value="C:membrane"/>
    <property type="evidence" value="ECO:0007669"/>
    <property type="project" value="UniProtKB-SubCell"/>
</dbReference>
<evidence type="ECO:0000256" key="5">
    <source>
        <dbReference type="SAM" id="Phobius"/>
    </source>
</evidence>
<feature type="transmembrane region" description="Helical" evidence="5">
    <location>
        <begin position="113"/>
        <end position="132"/>
    </location>
</feature>
<proteinExistence type="predicted"/>
<organism evidence="7 8">
    <name type="scientific">Histidinibacterium aquaticum</name>
    <dbReference type="NCBI Taxonomy" id="2613962"/>
    <lineage>
        <taxon>Bacteria</taxon>
        <taxon>Pseudomonadati</taxon>
        <taxon>Pseudomonadota</taxon>
        <taxon>Alphaproteobacteria</taxon>
        <taxon>Rhodobacterales</taxon>
        <taxon>Paracoccaceae</taxon>
        <taxon>Histidinibacterium</taxon>
    </lineage>
</organism>
<dbReference type="GO" id="GO:0004252">
    <property type="term" value="F:serine-type endopeptidase activity"/>
    <property type="evidence" value="ECO:0007669"/>
    <property type="project" value="InterPro"/>
</dbReference>
<keyword evidence="8" id="KW-1185">Reference proteome</keyword>
<dbReference type="Proteomes" id="UP000326554">
    <property type="component" value="Unassembled WGS sequence"/>
</dbReference>
<feature type="transmembrane region" description="Helical" evidence="5">
    <location>
        <begin position="169"/>
        <end position="188"/>
    </location>
</feature>
<feature type="transmembrane region" description="Helical" evidence="5">
    <location>
        <begin position="77"/>
        <end position="101"/>
    </location>
</feature>
<dbReference type="GO" id="GO:0006508">
    <property type="term" value="P:proteolysis"/>
    <property type="evidence" value="ECO:0007669"/>
    <property type="project" value="UniProtKB-KW"/>
</dbReference>
<evidence type="ECO:0000256" key="1">
    <source>
        <dbReference type="ARBA" id="ARBA00004141"/>
    </source>
</evidence>
<evidence type="ECO:0000313" key="8">
    <source>
        <dbReference type="Proteomes" id="UP000326554"/>
    </source>
</evidence>
<evidence type="ECO:0000313" key="7">
    <source>
        <dbReference type="EMBL" id="KAA9005195.1"/>
    </source>
</evidence>
<feature type="domain" description="Peptidase S54 rhomboid" evidence="6">
    <location>
        <begin position="75"/>
        <end position="212"/>
    </location>
</feature>
<dbReference type="Gene3D" id="1.20.1540.10">
    <property type="entry name" value="Rhomboid-like"/>
    <property type="match status" value="1"/>
</dbReference>
<evidence type="ECO:0000259" key="6">
    <source>
        <dbReference type="Pfam" id="PF01694"/>
    </source>
</evidence>
<keyword evidence="4 5" id="KW-0472">Membrane</keyword>
<evidence type="ECO:0000256" key="3">
    <source>
        <dbReference type="ARBA" id="ARBA00022989"/>
    </source>
</evidence>
<dbReference type="Pfam" id="PF01694">
    <property type="entry name" value="Rhomboid"/>
    <property type="match status" value="1"/>
</dbReference>
<feature type="transmembrane region" description="Helical" evidence="5">
    <location>
        <begin position="194"/>
        <end position="221"/>
    </location>
</feature>
<keyword evidence="7" id="KW-0378">Hydrolase</keyword>
<feature type="transmembrane region" description="Helical" evidence="5">
    <location>
        <begin position="12"/>
        <end position="36"/>
    </location>
</feature>
<keyword evidence="3 5" id="KW-1133">Transmembrane helix</keyword>
<dbReference type="InterPro" id="IPR035952">
    <property type="entry name" value="Rhomboid-like_sf"/>
</dbReference>
<comment type="subcellular location">
    <subcellularLocation>
        <location evidence="1">Membrane</location>
        <topology evidence="1">Multi-pass membrane protein</topology>
    </subcellularLocation>
</comment>
<dbReference type="SUPFAM" id="SSF144091">
    <property type="entry name" value="Rhomboid-like"/>
    <property type="match status" value="1"/>
</dbReference>
<gene>
    <name evidence="7" type="ORF">F3S47_17985</name>
</gene>
<comment type="caution">
    <text evidence="7">The sequence shown here is derived from an EMBL/GenBank/DDBJ whole genome shotgun (WGS) entry which is preliminary data.</text>
</comment>
<dbReference type="RefSeq" id="WP_150446701.1">
    <property type="nucleotide sequence ID" value="NZ_VYQE01000007.1"/>
</dbReference>
<keyword evidence="7" id="KW-0645">Protease</keyword>
<feature type="transmembrane region" description="Helical" evidence="5">
    <location>
        <begin position="138"/>
        <end position="157"/>
    </location>
</feature>
<accession>A0A5J5GAR0</accession>
<evidence type="ECO:0000256" key="2">
    <source>
        <dbReference type="ARBA" id="ARBA00022692"/>
    </source>
</evidence>
<dbReference type="AlphaFoldDB" id="A0A5J5GAR0"/>
<dbReference type="InterPro" id="IPR022764">
    <property type="entry name" value="Peptidase_S54_rhomboid_dom"/>
</dbReference>
<keyword evidence="2 5" id="KW-0812">Transmembrane</keyword>
<sequence>MSDEFPLNRMPGVILAIAGAMLLAEAVFSLASAGILGGRTGIGWRSWAVQDYAFAPRVLELLGAPGGAWSPDLLKRFVTYAFVHGSVTNTAFAVVITLALGKFCGEVLGEVQLAALWLACTVGGALVFGLAVQENAALIGGFPGAYGLIGAYTYLLWVHLGRQGARQLAAFRLIGVLVALQLIFSVFFGPSPIWVAEIAGFVLGFAITPVLVPGGWTALLAKLRER</sequence>
<reference evidence="7 8" key="1">
    <citation type="submission" date="2019-09" db="EMBL/GenBank/DDBJ databases">
        <authorList>
            <person name="Park J.-S."/>
            <person name="Choi H.-J."/>
        </authorList>
    </citation>
    <scope>NUCLEOTIDE SEQUENCE [LARGE SCALE GENOMIC DNA]</scope>
    <source>
        <strain evidence="7 8">176SS1-4</strain>
    </source>
</reference>
<dbReference type="EMBL" id="VYQE01000007">
    <property type="protein sequence ID" value="KAA9005195.1"/>
    <property type="molecule type" value="Genomic_DNA"/>
</dbReference>